<evidence type="ECO:0000313" key="12">
    <source>
        <dbReference type="Proteomes" id="UP000094455"/>
    </source>
</evidence>
<evidence type="ECO:0000259" key="10">
    <source>
        <dbReference type="SMART" id="SM00602"/>
    </source>
</evidence>
<keyword evidence="9" id="KW-0732">Signal</keyword>
<feature type="chain" id="PRO_5009133343" description="VPS10 domain-containing protein" evidence="9">
    <location>
        <begin position="25"/>
        <end position="1534"/>
    </location>
</feature>
<dbReference type="OrthoDB" id="443634at2759"/>
<dbReference type="SUPFAM" id="SSF110296">
    <property type="entry name" value="Oligoxyloglucan reducing end-specific cellobiohydrolase"/>
    <property type="match status" value="3"/>
</dbReference>
<dbReference type="Gene3D" id="3.30.60.270">
    <property type="match status" value="1"/>
</dbReference>
<dbReference type="PANTHER" id="PTHR12106">
    <property type="entry name" value="SORTILIN RELATED"/>
    <property type="match status" value="1"/>
</dbReference>
<evidence type="ECO:0000256" key="2">
    <source>
        <dbReference type="ARBA" id="ARBA00022692"/>
    </source>
</evidence>
<feature type="compositionally biased region" description="Basic and acidic residues" evidence="7">
    <location>
        <begin position="1523"/>
        <end position="1534"/>
    </location>
</feature>
<keyword evidence="12" id="KW-1185">Reference proteome</keyword>
<feature type="domain" description="VPS10" evidence="10">
    <location>
        <begin position="50"/>
        <end position="677"/>
    </location>
</feature>
<protein>
    <recommendedName>
        <fullName evidence="10">VPS10 domain-containing protein</fullName>
    </recommendedName>
</protein>
<keyword evidence="3" id="KW-0677">Repeat</keyword>
<reference evidence="11 12" key="1">
    <citation type="journal article" date="2016" name="Proc. Natl. Acad. Sci. U.S.A.">
        <title>Comparative genomics of biotechnologically important yeasts.</title>
        <authorList>
            <person name="Riley R."/>
            <person name="Haridas S."/>
            <person name="Wolfe K.H."/>
            <person name="Lopes M.R."/>
            <person name="Hittinger C.T."/>
            <person name="Goeker M."/>
            <person name="Salamov A.A."/>
            <person name="Wisecaver J.H."/>
            <person name="Long T.M."/>
            <person name="Calvey C.H."/>
            <person name="Aerts A.L."/>
            <person name="Barry K.W."/>
            <person name="Choi C."/>
            <person name="Clum A."/>
            <person name="Coughlan A.Y."/>
            <person name="Deshpande S."/>
            <person name="Douglass A.P."/>
            <person name="Hanson S.J."/>
            <person name="Klenk H.-P."/>
            <person name="LaButti K.M."/>
            <person name="Lapidus A."/>
            <person name="Lindquist E.A."/>
            <person name="Lipzen A.M."/>
            <person name="Meier-Kolthoff J.P."/>
            <person name="Ohm R.A."/>
            <person name="Otillar R.P."/>
            <person name="Pangilinan J.L."/>
            <person name="Peng Y."/>
            <person name="Rokas A."/>
            <person name="Rosa C.A."/>
            <person name="Scheuner C."/>
            <person name="Sibirny A.A."/>
            <person name="Slot J.C."/>
            <person name="Stielow J.B."/>
            <person name="Sun H."/>
            <person name="Kurtzman C.P."/>
            <person name="Blackwell M."/>
            <person name="Grigoriev I.V."/>
            <person name="Jeffries T.W."/>
        </authorList>
    </citation>
    <scope>NUCLEOTIDE SEQUENCE [LARGE SCALE GENOMIC DNA]</scope>
    <source>
        <strain evidence="11 12">NRRL Y-2026</strain>
    </source>
</reference>
<dbReference type="InterPro" id="IPR006581">
    <property type="entry name" value="VPS10"/>
</dbReference>
<dbReference type="GO" id="GO:0006623">
    <property type="term" value="P:protein targeting to vacuole"/>
    <property type="evidence" value="ECO:0007669"/>
    <property type="project" value="TreeGrafter"/>
</dbReference>
<gene>
    <name evidence="11" type="ORF">PICMEDRAFT_17578</name>
</gene>
<dbReference type="InterPro" id="IPR031777">
    <property type="entry name" value="Sortilin_C"/>
</dbReference>
<evidence type="ECO:0000256" key="4">
    <source>
        <dbReference type="ARBA" id="ARBA00022989"/>
    </source>
</evidence>
<evidence type="ECO:0000256" key="8">
    <source>
        <dbReference type="SAM" id="Phobius"/>
    </source>
</evidence>
<dbReference type="GO" id="GO:0016020">
    <property type="term" value="C:membrane"/>
    <property type="evidence" value="ECO:0007669"/>
    <property type="project" value="UniProtKB-SubCell"/>
</dbReference>
<evidence type="ECO:0000313" key="11">
    <source>
        <dbReference type="EMBL" id="ODQ45081.1"/>
    </source>
</evidence>
<keyword evidence="4 8" id="KW-1133">Transmembrane helix</keyword>
<evidence type="ECO:0000256" key="5">
    <source>
        <dbReference type="ARBA" id="ARBA00023136"/>
    </source>
</evidence>
<feature type="signal peptide" evidence="9">
    <location>
        <begin position="1"/>
        <end position="24"/>
    </location>
</feature>
<evidence type="ECO:0000256" key="9">
    <source>
        <dbReference type="SAM" id="SignalP"/>
    </source>
</evidence>
<dbReference type="FunFam" id="3.30.60.270:FF:000005">
    <property type="entry name" value="Sortilin"/>
    <property type="match status" value="1"/>
</dbReference>
<dbReference type="EMBL" id="KV454005">
    <property type="protein sequence ID" value="ODQ45081.1"/>
    <property type="molecule type" value="Genomic_DNA"/>
</dbReference>
<organism evidence="11 12">
    <name type="scientific">Pichia membranifaciens NRRL Y-2026</name>
    <dbReference type="NCBI Taxonomy" id="763406"/>
    <lineage>
        <taxon>Eukaryota</taxon>
        <taxon>Fungi</taxon>
        <taxon>Dikarya</taxon>
        <taxon>Ascomycota</taxon>
        <taxon>Saccharomycotina</taxon>
        <taxon>Pichiomycetes</taxon>
        <taxon>Pichiales</taxon>
        <taxon>Pichiaceae</taxon>
        <taxon>Pichia</taxon>
    </lineage>
</organism>
<dbReference type="SMART" id="SM00602">
    <property type="entry name" value="VPS10"/>
    <property type="match status" value="2"/>
</dbReference>
<proteinExistence type="predicted"/>
<evidence type="ECO:0000256" key="1">
    <source>
        <dbReference type="ARBA" id="ARBA00004370"/>
    </source>
</evidence>
<dbReference type="InterPro" id="IPR050310">
    <property type="entry name" value="VPS10-sortilin"/>
</dbReference>
<comment type="subcellular location">
    <subcellularLocation>
        <location evidence="1">Membrane</location>
    </subcellularLocation>
</comment>
<keyword evidence="6" id="KW-0325">Glycoprotein</keyword>
<dbReference type="InterPro" id="IPR031778">
    <property type="entry name" value="Sortilin_N"/>
</dbReference>
<dbReference type="GO" id="GO:0006896">
    <property type="term" value="P:Golgi to vacuole transport"/>
    <property type="evidence" value="ECO:0007669"/>
    <property type="project" value="TreeGrafter"/>
</dbReference>
<keyword evidence="2 8" id="KW-0812">Transmembrane</keyword>
<dbReference type="Proteomes" id="UP000094455">
    <property type="component" value="Unassembled WGS sequence"/>
</dbReference>
<accession>A0A1E3NG20</accession>
<dbReference type="Pfam" id="PF15902">
    <property type="entry name" value="Sortilin-Vps10"/>
    <property type="match status" value="2"/>
</dbReference>
<feature type="domain" description="VPS10" evidence="10">
    <location>
        <begin position="717"/>
        <end position="1346"/>
    </location>
</feature>
<keyword evidence="5 8" id="KW-0472">Membrane</keyword>
<dbReference type="GO" id="GO:0006895">
    <property type="term" value="P:Golgi to endosome transport"/>
    <property type="evidence" value="ECO:0007669"/>
    <property type="project" value="TreeGrafter"/>
</dbReference>
<dbReference type="RefSeq" id="XP_019016194.1">
    <property type="nucleotide sequence ID" value="XM_019161654.1"/>
</dbReference>
<evidence type="ECO:0000256" key="7">
    <source>
        <dbReference type="SAM" id="MobiDB-lite"/>
    </source>
</evidence>
<dbReference type="PANTHER" id="PTHR12106:SF27">
    <property type="entry name" value="SORTILIN-RELATED RECEPTOR"/>
    <property type="match status" value="1"/>
</dbReference>
<name>A0A1E3NG20_9ASCO</name>
<feature type="region of interest" description="Disordered" evidence="7">
    <location>
        <begin position="1488"/>
        <end position="1534"/>
    </location>
</feature>
<sequence length="1534" mass="172166">MNTGLSGLCTVLVWWLMALHVVAADDPTWSPEITTSEFDNVGDILHFEDSSKLLLHSFDGAYFSRDSGKNWSKLPLSDENGDEPRVTGIQEFTYQPNAAMIFTSSGKTMYTFDQGENWDYVDFPVTDSVFGNAQINYANNDYMLFKFISFDNYTVVEQTFYSKDKLKTVPAEVKVDNLGECTFTKINPEFTQGPDEHIICIMNEMNSFNVLQSSELATTDDFFDNLISSDVSHLDGLNARKITVVKNFVIVEASKDRYLADFSALYTSKDGKSFYKAFFEDHEKGWMFNVLGSTLDSLYISVFERNSGYGMASSNIFRSDSDGRYFKKIFGDVFSNILGMSLISKVQTLDGVWVASHNVEYNGMQFPKSKSMITFDDGENWSYLNITDSESCNNDDECSLHIAWLTQRAGNGDLVTGETPGIQLGVGNVGKYLDHSFDKLKTFVSRDGGLSWQKVSDTPTVFAFGDLGNILVTVPVNVEYFMEGKADKSAKSISYSLDQGQTWTEVPLPSKIVPLYFVNNKDNTDKTFALLSIDVESKKSLLNVFDFQGAFDKTCTESDMEEWFPRVDPKTKEPVCVYGHSEKFIRRKLDSKCFLNLNYKDLEVIEQSCVCTIKDSECSSGFKENSNGECEPVLPILAHYCETGKSSVKLSTRRITSGNLCQDGYKPLTDDYTLNCKDALAEKKLKAVRVKLNSFKENIMYYQYLNKNSTKVEFQTETLIVLTASRKAYISYDGEYFDQMTDESILYLYTNPYWPDSVHLISDTGKIFFSKDRGNTFGVTVAPHTSTGYSAYKMSFDSKSPDVHILYSHINCDASNNCEVYASITEDNGYTYNDLKSDIQQCVFAESVFDAKHYNYPETEIICSQSISGESYYRLISTTDSFASEPKVLFERIIGFTTSGKFMVVAELTDEESLTAHVSVDGKTFAKVHFPQDLTVERQTAYTILDVNSDELFLHLTTHDAPEHEFGALLKANYNGTLLTTALNYVNRNSDAFVDFESVQGLEGLSLANVVINPEDVRNGADKKLVTKISHSDAATWLLLSPPSKDSSGNNINCKGCSLHLHSYTERLDPSRDSFSSGSAIGMMFGLGNVGTSLSSLDDDDIGLYFTKDAGISWKEIAKGHYIWEFGDQGTILVIVQTLTEVDTLQYSLDLGESWIDYQFSPDKKYLVEDIATVPSDNSLKFILIVKDEGVSNSIISIDFTEVYSRQCMLPFSSLEPSDDYEYFVPKHPTLKSSCLFGRETSYLRRKAKSDCFIGRAPLYLGSTVVKNCECTRDDYECDYNFELAIDSTCRLVKGLDSLKGDEVCSSGDVNEWWEPTGYRKLAQSSCDGGVNLDKWNSHPCPGKESEKVGHGSWGLFWTSLLKLIVLVSIPIAVIYVRGVRRNGGFSRLGEIRLDEDDNLQLIEENKFDKIVNTIIRFGVFSFQLMSKFYGSGLKLIDRVTGRNPSSQSTGSIGAFFNDMVDDDHSLFGDLNDDEDAREIDSFLERGNHDDFDEFTTSHEGNGYRDEPSSAGTDEPVLDADNSEFRLSDDQNDD</sequence>
<dbReference type="Pfam" id="PF15901">
    <property type="entry name" value="Sortilin_C"/>
    <property type="match status" value="2"/>
</dbReference>
<dbReference type="GO" id="GO:0005829">
    <property type="term" value="C:cytosol"/>
    <property type="evidence" value="ECO:0007669"/>
    <property type="project" value="GOC"/>
</dbReference>
<dbReference type="GeneID" id="30178341"/>
<dbReference type="STRING" id="763406.A0A1E3NG20"/>
<evidence type="ECO:0000256" key="3">
    <source>
        <dbReference type="ARBA" id="ARBA00022737"/>
    </source>
</evidence>
<evidence type="ECO:0000256" key="6">
    <source>
        <dbReference type="ARBA" id="ARBA00023180"/>
    </source>
</evidence>
<dbReference type="GO" id="GO:0005794">
    <property type="term" value="C:Golgi apparatus"/>
    <property type="evidence" value="ECO:0007669"/>
    <property type="project" value="TreeGrafter"/>
</dbReference>
<dbReference type="Gene3D" id="2.10.70.80">
    <property type="match status" value="2"/>
</dbReference>
<feature type="transmembrane region" description="Helical" evidence="8">
    <location>
        <begin position="1354"/>
        <end position="1377"/>
    </location>
</feature>